<evidence type="ECO:0000259" key="11">
    <source>
        <dbReference type="Pfam" id="PF12022"/>
    </source>
</evidence>
<name>A0AAX4K4Q3_9TREE</name>
<proteinExistence type="inferred from homology"/>
<dbReference type="InterPro" id="IPR009316">
    <property type="entry name" value="COG2"/>
</dbReference>
<accession>A0AAX4K4Q3</accession>
<dbReference type="InterPro" id="IPR024603">
    <property type="entry name" value="COG_complex_COG2_C"/>
</dbReference>
<comment type="similarity">
    <text evidence="2">Belongs to the COG2 family.</text>
</comment>
<dbReference type="Pfam" id="PF06148">
    <property type="entry name" value="COG2_N"/>
    <property type="match status" value="1"/>
</dbReference>
<dbReference type="GO" id="GO:0006891">
    <property type="term" value="P:intra-Golgi vesicle-mediated transport"/>
    <property type="evidence" value="ECO:0007669"/>
    <property type="project" value="TreeGrafter"/>
</dbReference>
<feature type="compositionally biased region" description="Low complexity" evidence="9">
    <location>
        <begin position="13"/>
        <end position="28"/>
    </location>
</feature>
<dbReference type="GO" id="GO:0015031">
    <property type="term" value="P:protein transport"/>
    <property type="evidence" value="ECO:0007669"/>
    <property type="project" value="UniProtKB-KW"/>
</dbReference>
<dbReference type="PANTHER" id="PTHR12961">
    <property type="entry name" value="CONSERVED OLIGOMERIC GOLGI COMPLEX COMPONENT 2"/>
    <property type="match status" value="1"/>
</dbReference>
<evidence type="ECO:0000256" key="3">
    <source>
        <dbReference type="ARBA" id="ARBA00020977"/>
    </source>
</evidence>
<feature type="domain" description="Conserved oligomeric Golgi complex subunit 2 N-terminal" evidence="10">
    <location>
        <begin position="85"/>
        <end position="155"/>
    </location>
</feature>
<evidence type="ECO:0000256" key="7">
    <source>
        <dbReference type="ARBA" id="ARBA00023136"/>
    </source>
</evidence>
<evidence type="ECO:0000256" key="9">
    <source>
        <dbReference type="SAM" id="MobiDB-lite"/>
    </source>
</evidence>
<feature type="compositionally biased region" description="Low complexity" evidence="9">
    <location>
        <begin position="59"/>
        <end position="70"/>
    </location>
</feature>
<keyword evidence="7" id="KW-0472">Membrane</keyword>
<dbReference type="GO" id="GO:0017119">
    <property type="term" value="C:Golgi transport complex"/>
    <property type="evidence" value="ECO:0007669"/>
    <property type="project" value="TreeGrafter"/>
</dbReference>
<evidence type="ECO:0000256" key="2">
    <source>
        <dbReference type="ARBA" id="ARBA00007603"/>
    </source>
</evidence>
<dbReference type="AlphaFoldDB" id="A0AAX4K4Q3"/>
<keyword evidence="4" id="KW-0813">Transport</keyword>
<keyword evidence="13" id="KW-1185">Reference proteome</keyword>
<feature type="domain" description="COG complex component COG2 C-terminal" evidence="11">
    <location>
        <begin position="455"/>
        <end position="748"/>
    </location>
</feature>
<reference evidence="12 13" key="1">
    <citation type="submission" date="2024-01" db="EMBL/GenBank/DDBJ databases">
        <title>Comparative genomics of Cryptococcus and Kwoniella reveals pathogenesis evolution and contrasting modes of karyotype evolution via chromosome fusion or intercentromeric recombination.</title>
        <authorList>
            <person name="Coelho M.A."/>
            <person name="David-Palma M."/>
            <person name="Shea T."/>
            <person name="Bowers K."/>
            <person name="McGinley-Smith S."/>
            <person name="Mohammad A.W."/>
            <person name="Gnirke A."/>
            <person name="Yurkov A.M."/>
            <person name="Nowrousian M."/>
            <person name="Sun S."/>
            <person name="Cuomo C.A."/>
            <person name="Heitman J."/>
        </authorList>
    </citation>
    <scope>NUCLEOTIDE SEQUENCE [LARGE SCALE GENOMIC DNA]</scope>
    <source>
        <strain evidence="12 13">CBS 6074</strain>
    </source>
</reference>
<evidence type="ECO:0000256" key="8">
    <source>
        <dbReference type="ARBA" id="ARBA00031344"/>
    </source>
</evidence>
<sequence length="786" mass="88934">MAPINGNAPRGMSISISPTSVQPSTVPSALPIPTYNSNNTDDVVDGEEPLASSSRPRRPSSTSSSSSGSGSFNGQVDLPSLEPLSHSHPLLSSDNFDVDEFLLSRLHIPLEELRGELRSYLNELKEELILLINEDYEEFISLGTGLRGEESRLKGLLDPMRSVRIEVESVRDILFDHQEKVQSKLDERSALREEKALLDLLQRLFDTLTRAETLLDTTPDEEHGSVKMITRVAGEYTQVVYLVNKARAEGCAIVDTVEERIEKIKSRLSKDLSTLLTTELAEPSMPRLRQCLKTYELIEGWEEAEEVVRQSIRSYCRATITTTCLTTPPTPTAPKTPHINLIEKSVRLPTENQSPLAVLYNKILGEIEVSYLPLLKVSEDISDKYDFFSKVLWTEISNTLIDKLGSTIFAAGRPDELHKHYTTTHQFINLFESLAPSSRNVISMRESQSFLSFERRWQLPVYYQLRWKEIVGTLENSLSTITTDNKFTSSSTNEEWLLQASSSISNAIETTWSEDVFIDQLAPRFWRLSLQIIARYGTYLQSTLDTFNIGEEAETTHEDAAMRFTASAIVDLDKMKEKIQQLGVVKSLGFEEHLTLPITPYSTILLQILTRRCVDPLKLIRSIASQFRSSTTTSTPQQPQQQNSIASYFIPNVLKPLNQIYKQYPTLKLKYGKEWSIQILDQILINYSSILGSVKKTEDLLRKHRKSKKTGGLSSFFGSSNANSNTNDNNSETEKEEEKFKNQMLIDIDTLRYNVKNDLDLSIENDLESLQSWTDLMTVVNSKPAE</sequence>
<organism evidence="12 13">
    <name type="scientific">Kwoniella dendrophila CBS 6074</name>
    <dbReference type="NCBI Taxonomy" id="1295534"/>
    <lineage>
        <taxon>Eukaryota</taxon>
        <taxon>Fungi</taxon>
        <taxon>Dikarya</taxon>
        <taxon>Basidiomycota</taxon>
        <taxon>Agaricomycotina</taxon>
        <taxon>Tremellomycetes</taxon>
        <taxon>Tremellales</taxon>
        <taxon>Cryptococcaceae</taxon>
        <taxon>Kwoniella</taxon>
    </lineage>
</organism>
<keyword evidence="5" id="KW-0653">Protein transport</keyword>
<evidence type="ECO:0000313" key="12">
    <source>
        <dbReference type="EMBL" id="WWC91827.1"/>
    </source>
</evidence>
<evidence type="ECO:0000256" key="6">
    <source>
        <dbReference type="ARBA" id="ARBA00023034"/>
    </source>
</evidence>
<dbReference type="Proteomes" id="UP001355207">
    <property type="component" value="Chromosome 9"/>
</dbReference>
<dbReference type="GO" id="GO:0007030">
    <property type="term" value="P:Golgi organization"/>
    <property type="evidence" value="ECO:0007669"/>
    <property type="project" value="InterPro"/>
</dbReference>
<dbReference type="PANTHER" id="PTHR12961:SF0">
    <property type="entry name" value="CONSERVED OLIGOMERIC GOLGI COMPLEX SUBUNIT 2"/>
    <property type="match status" value="1"/>
</dbReference>
<evidence type="ECO:0000256" key="5">
    <source>
        <dbReference type="ARBA" id="ARBA00022927"/>
    </source>
</evidence>
<comment type="subcellular location">
    <subcellularLocation>
        <location evidence="1">Golgi apparatus membrane</location>
        <topology evidence="1">Peripheral membrane protein</topology>
    </subcellularLocation>
</comment>
<feature type="region of interest" description="Disordered" evidence="9">
    <location>
        <begin position="705"/>
        <end position="739"/>
    </location>
</feature>
<feature type="region of interest" description="Disordered" evidence="9">
    <location>
        <begin position="1"/>
        <end position="79"/>
    </location>
</feature>
<protein>
    <recommendedName>
        <fullName evidence="3">Conserved oligomeric Golgi complex subunit 2</fullName>
    </recommendedName>
    <alternativeName>
        <fullName evidence="8">Component of oligomeric Golgi complex 2</fullName>
    </alternativeName>
</protein>
<feature type="compositionally biased region" description="Low complexity" evidence="9">
    <location>
        <begin position="710"/>
        <end position="730"/>
    </location>
</feature>
<dbReference type="Pfam" id="PF12022">
    <property type="entry name" value="COG2_C"/>
    <property type="match status" value="1"/>
</dbReference>
<keyword evidence="6" id="KW-0333">Golgi apparatus</keyword>
<dbReference type="EMBL" id="CP144106">
    <property type="protein sequence ID" value="WWC91827.1"/>
    <property type="molecule type" value="Genomic_DNA"/>
</dbReference>
<gene>
    <name evidence="12" type="ORF">L201_006774</name>
</gene>
<evidence type="ECO:0000259" key="10">
    <source>
        <dbReference type="Pfam" id="PF06148"/>
    </source>
</evidence>
<dbReference type="GO" id="GO:0000139">
    <property type="term" value="C:Golgi membrane"/>
    <property type="evidence" value="ECO:0007669"/>
    <property type="project" value="UniProtKB-SubCell"/>
</dbReference>
<dbReference type="RefSeq" id="XP_066078589.1">
    <property type="nucleotide sequence ID" value="XM_066222492.1"/>
</dbReference>
<evidence type="ECO:0000313" key="13">
    <source>
        <dbReference type="Proteomes" id="UP001355207"/>
    </source>
</evidence>
<dbReference type="InterPro" id="IPR024602">
    <property type="entry name" value="COG_su2_N"/>
</dbReference>
<evidence type="ECO:0000256" key="1">
    <source>
        <dbReference type="ARBA" id="ARBA00004395"/>
    </source>
</evidence>
<evidence type="ECO:0000256" key="4">
    <source>
        <dbReference type="ARBA" id="ARBA00022448"/>
    </source>
</evidence>
<dbReference type="GeneID" id="91097443"/>